<evidence type="ECO:0000313" key="3">
    <source>
        <dbReference type="Proteomes" id="UP000604475"/>
    </source>
</evidence>
<dbReference type="AlphaFoldDB" id="A0A937RL25"/>
<dbReference type="InterPro" id="IPR025338">
    <property type="entry name" value="DUF4244"/>
</dbReference>
<dbReference type="Pfam" id="PF14029">
    <property type="entry name" value="DUF4244"/>
    <property type="match status" value="1"/>
</dbReference>
<dbReference type="RefSeq" id="WP_203008280.1">
    <property type="nucleotide sequence ID" value="NZ_JADWYU010000095.1"/>
</dbReference>
<name>A0A937RL25_9ACTN</name>
<proteinExistence type="predicted"/>
<reference evidence="2" key="1">
    <citation type="submission" date="2020-12" db="EMBL/GenBank/DDBJ databases">
        <title>Genomic characterization of non-nitrogen-fixing Frankia strains.</title>
        <authorList>
            <person name="Carlos-Shanley C."/>
            <person name="Guerra T."/>
            <person name="Hahn D."/>
        </authorList>
    </citation>
    <scope>NUCLEOTIDE SEQUENCE</scope>
    <source>
        <strain evidence="2">CN6</strain>
    </source>
</reference>
<keyword evidence="1" id="KW-0812">Transmembrane</keyword>
<evidence type="ECO:0000313" key="2">
    <source>
        <dbReference type="EMBL" id="MBL7632240.1"/>
    </source>
</evidence>
<organism evidence="2 3">
    <name type="scientific">Frankia nepalensis</name>
    <dbReference type="NCBI Taxonomy" id="1836974"/>
    <lineage>
        <taxon>Bacteria</taxon>
        <taxon>Bacillati</taxon>
        <taxon>Actinomycetota</taxon>
        <taxon>Actinomycetes</taxon>
        <taxon>Frankiales</taxon>
        <taxon>Frankiaceae</taxon>
        <taxon>Frankia</taxon>
    </lineage>
</organism>
<keyword evidence="3" id="KW-1185">Reference proteome</keyword>
<evidence type="ECO:0000256" key="1">
    <source>
        <dbReference type="SAM" id="Phobius"/>
    </source>
</evidence>
<dbReference type="Proteomes" id="UP000604475">
    <property type="component" value="Unassembled WGS sequence"/>
</dbReference>
<gene>
    <name evidence="2" type="ORF">I7412_34830</name>
</gene>
<dbReference type="EMBL" id="JAEACQ010000300">
    <property type="protein sequence ID" value="MBL7632240.1"/>
    <property type="molecule type" value="Genomic_DNA"/>
</dbReference>
<accession>A0A937RL25</accession>
<feature type="transmembrane region" description="Helical" evidence="1">
    <location>
        <begin position="69"/>
        <end position="87"/>
    </location>
</feature>
<keyword evidence="1" id="KW-1133">Transmembrane helix</keyword>
<protein>
    <submittedName>
        <fullName evidence="2">DUF4244 domain-containing protein</fullName>
    </submittedName>
</protein>
<keyword evidence="1" id="KW-0472">Membrane</keyword>
<comment type="caution">
    <text evidence="2">The sequence shown here is derived from an EMBL/GenBank/DDBJ whole genome shotgun (WGS) entry which is preliminary data.</text>
</comment>
<sequence>MYPLSSLLLLPAPLLLPALLFLPALLAGRALLAIDRALPAWRPGWRPAGDHPARRPGGGRDAGMSTAEYAVGTVAAVAFAGVLYAAVSSSATQDMIMSIVRRALSAPF</sequence>